<keyword evidence="1" id="KW-0812">Transmembrane</keyword>
<keyword evidence="4" id="KW-1185">Reference proteome</keyword>
<dbReference type="Proteomes" id="UP000217790">
    <property type="component" value="Unassembled WGS sequence"/>
</dbReference>
<proteinExistence type="predicted"/>
<reference evidence="2" key="2">
    <citation type="journal article" date="2017" name="Nat. Ecol. Evol.">
        <title>Lineage-specific genetic innovations streamline the genomes of Armillaria species to pathogenesis.</title>
        <authorList>
            <consortium name="DOE Joint Genome Institute"/>
            <person name="Sipos G."/>
            <person name="Prasanna A.N."/>
            <person name="Walter M.C."/>
            <person name="O'Connor E."/>
            <person name="Balint B."/>
            <person name="Krizsan K."/>
            <person name="Kiss B."/>
            <person name="Hess J."/>
            <person name="Varga T."/>
            <person name="Slot J."/>
            <person name="Riley R."/>
            <person name="Boka B."/>
            <person name="Rigling D."/>
            <person name="Barry K."/>
            <person name="Lee J."/>
            <person name="Mihaltcheva S."/>
            <person name="LaButti K."/>
            <person name="Lipzen A."/>
            <person name="Waldron R."/>
            <person name="Moloney N.M."/>
            <person name="Sperisen C."/>
            <person name="Kredics L."/>
            <person name="Vagvolgyi C."/>
            <person name="Patrignani A."/>
            <person name="Fitzpatrick D."/>
            <person name="Nagy I."/>
            <person name="Doyle S."/>
            <person name="Anderson J."/>
            <person name="Grigoriev I.V."/>
            <person name="Guldener U."/>
            <person name="Munsterkotter M."/>
            <person name="Nagy L.G."/>
        </authorList>
    </citation>
    <scope>NUCLEOTIDE SEQUENCE [LARGE SCALE GENOMIC DNA]</scope>
    <source>
        <strain evidence="2">Ar21-2</strain>
    </source>
</reference>
<protein>
    <submittedName>
        <fullName evidence="2">Uncharacterized protein</fullName>
    </submittedName>
</protein>
<feature type="transmembrane region" description="Helical" evidence="1">
    <location>
        <begin position="179"/>
        <end position="205"/>
    </location>
</feature>
<dbReference type="AlphaFoldDB" id="A0A2H3C803"/>
<reference evidence="4" key="1">
    <citation type="journal article" date="2017" name="Nat. Ecol. Evol.">
        <title>Genome expansion and lineage-specific genetic innovations in the forest pathogenic fungi Armillaria.</title>
        <authorList>
            <person name="Sipos G."/>
            <person name="Prasanna A.N."/>
            <person name="Walter M.C."/>
            <person name="O'Connor E."/>
            <person name="Balint B."/>
            <person name="Krizsan K."/>
            <person name="Kiss B."/>
            <person name="Hess J."/>
            <person name="Varga T."/>
            <person name="Slot J."/>
            <person name="Riley R."/>
            <person name="Boka B."/>
            <person name="Rigling D."/>
            <person name="Barry K."/>
            <person name="Lee J."/>
            <person name="Mihaltcheva S."/>
            <person name="LaButti K."/>
            <person name="Lipzen A."/>
            <person name="Waldron R."/>
            <person name="Moloney N.M."/>
            <person name="Sperisen C."/>
            <person name="Kredics L."/>
            <person name="Vagvoelgyi C."/>
            <person name="Patrignani A."/>
            <person name="Fitzpatrick D."/>
            <person name="Nagy I."/>
            <person name="Doyle S."/>
            <person name="Anderson J.B."/>
            <person name="Grigoriev I.V."/>
            <person name="Gueldener U."/>
            <person name="Muensterkoetter M."/>
            <person name="Nagy L.G."/>
        </authorList>
    </citation>
    <scope>NUCLEOTIDE SEQUENCE [LARGE SCALE GENOMIC DNA]</scope>
    <source>
        <strain evidence="4">Ar21-2</strain>
    </source>
</reference>
<keyword evidence="1" id="KW-1133">Transmembrane helix</keyword>
<keyword evidence="1" id="KW-0472">Membrane</keyword>
<evidence type="ECO:0000313" key="2">
    <source>
        <dbReference type="EMBL" id="PBK79189.1"/>
    </source>
</evidence>
<sequence>MAEFFVGGVQSNAGTPSNAVAVISPNIANLMLSPPPLVPSPSRQLPIIPDPRITMSPTLFTGAYYPGRYPWSLPEHECRVPCRHGEWAPLRSLECDVQFGAGRECRLIRLGPRWYTAKTPAFTKASIFPTFMPFSFFFITVRTSLDVRSPTRCSCHTGFQSIKYSHPRRSHLCRRGSKIFPCGIVWTICFIYFLLKVEVAVLFVVSSVGYRFDYPLLSNHILYIKKPSLTYVLVVCTALA</sequence>
<evidence type="ECO:0000256" key="1">
    <source>
        <dbReference type="SAM" id="Phobius"/>
    </source>
</evidence>
<gene>
    <name evidence="3" type="ORF">ARMGADRAFT_1172240</name>
    <name evidence="2" type="ORF">ARMGADRAFT_1172488</name>
</gene>
<accession>A0A2H3C803</accession>
<evidence type="ECO:0000313" key="4">
    <source>
        <dbReference type="Proteomes" id="UP000217790"/>
    </source>
</evidence>
<dbReference type="EMBL" id="KZ293802">
    <property type="protein sequence ID" value="PBK79189.1"/>
    <property type="molecule type" value="Genomic_DNA"/>
</dbReference>
<organism evidence="2 4">
    <name type="scientific">Armillaria gallica</name>
    <name type="common">Bulbous honey fungus</name>
    <name type="synonym">Armillaria bulbosa</name>
    <dbReference type="NCBI Taxonomy" id="47427"/>
    <lineage>
        <taxon>Eukaryota</taxon>
        <taxon>Fungi</taxon>
        <taxon>Dikarya</taxon>
        <taxon>Basidiomycota</taxon>
        <taxon>Agaricomycotina</taxon>
        <taxon>Agaricomycetes</taxon>
        <taxon>Agaricomycetidae</taxon>
        <taxon>Agaricales</taxon>
        <taxon>Marasmiineae</taxon>
        <taxon>Physalacriaceae</taxon>
        <taxon>Armillaria</taxon>
    </lineage>
</organism>
<name>A0A2H3C803_ARMGA</name>
<dbReference type="InParanoid" id="A0A2H3C803"/>
<evidence type="ECO:0000313" key="3">
    <source>
        <dbReference type="EMBL" id="PBK79790.1"/>
    </source>
</evidence>
<dbReference type="EMBL" id="KZ293759">
    <property type="protein sequence ID" value="PBK79790.1"/>
    <property type="molecule type" value="Genomic_DNA"/>
</dbReference>